<dbReference type="SMART" id="SM00563">
    <property type="entry name" value="PlsC"/>
    <property type="match status" value="1"/>
</dbReference>
<keyword evidence="2 7" id="KW-0808">Transferase</keyword>
<reference evidence="7 8" key="1">
    <citation type="submission" date="2020-08" db="EMBL/GenBank/DDBJ databases">
        <title>Genomic Encyclopedia of Type Strains, Phase IV (KMG-IV): sequencing the most valuable type-strain genomes for metagenomic binning, comparative biology and taxonomic classification.</title>
        <authorList>
            <person name="Goeker M."/>
        </authorList>
    </citation>
    <scope>NUCLEOTIDE SEQUENCE [LARGE SCALE GENOMIC DNA]</scope>
    <source>
        <strain evidence="7 8">DSM 25895</strain>
    </source>
</reference>
<keyword evidence="5" id="KW-0732">Signal</keyword>
<dbReference type="PANTHER" id="PTHR10434:SF40">
    <property type="entry name" value="1-ACYL-SN-GLYCEROL-3-PHOSPHATE ACYLTRANSFERASE"/>
    <property type="match status" value="1"/>
</dbReference>
<comment type="pathway">
    <text evidence="1">Lipid metabolism.</text>
</comment>
<dbReference type="GO" id="GO:0006654">
    <property type="term" value="P:phosphatidic acid biosynthetic process"/>
    <property type="evidence" value="ECO:0007669"/>
    <property type="project" value="TreeGrafter"/>
</dbReference>
<evidence type="ECO:0000256" key="4">
    <source>
        <dbReference type="SAM" id="MobiDB-lite"/>
    </source>
</evidence>
<keyword evidence="3 7" id="KW-0012">Acyltransferase</keyword>
<dbReference type="CDD" id="cd07989">
    <property type="entry name" value="LPLAT_AGPAT-like"/>
    <property type="match status" value="1"/>
</dbReference>
<dbReference type="PANTHER" id="PTHR10434">
    <property type="entry name" value="1-ACYL-SN-GLYCEROL-3-PHOSPHATE ACYLTRANSFERASE"/>
    <property type="match status" value="1"/>
</dbReference>
<evidence type="ECO:0000256" key="3">
    <source>
        <dbReference type="ARBA" id="ARBA00023315"/>
    </source>
</evidence>
<dbReference type="SUPFAM" id="SSF69593">
    <property type="entry name" value="Glycerol-3-phosphate (1)-acyltransferase"/>
    <property type="match status" value="1"/>
</dbReference>
<dbReference type="RefSeq" id="WP_184480698.1">
    <property type="nucleotide sequence ID" value="NZ_JAAEDJ010000350.1"/>
</dbReference>
<dbReference type="EC" id="2.3.1.51" evidence="7"/>
<gene>
    <name evidence="7" type="ORF">FHS88_000363</name>
</gene>
<protein>
    <submittedName>
        <fullName evidence="7">1-acyl-sn-glycerol-3-phosphate acyltransferase</fullName>
        <ecNumber evidence="7">2.3.1.51</ecNumber>
    </submittedName>
</protein>
<evidence type="ECO:0000313" key="8">
    <source>
        <dbReference type="Proteomes" id="UP000562254"/>
    </source>
</evidence>
<sequence length="261" mass="27650">MTILRSALFNLLFLGGSAAAAVAALPLLLAPTWVAIGYVRAWSRLVIGMLRVICRIRVEVTGLERIPPGGAIIAAKHQSAFDTVVWLALLPAPVYVLKKELLAVPVWGWFARRCGHVGVDRAGGGAALRRMVREAVARLAEGRPVVIFPEGTRTAPGQRRPYQPGVAALAAAARVPVVPVATDSGILWGRRAFLKRPGTIHVAVLPPLPPGLPRPALMAALEEAIEAETDRLCGPGQAVENSGESGPVIPHSDRERGPSTI</sequence>
<comment type="caution">
    <text evidence="7">The sequence shown here is derived from an EMBL/GenBank/DDBJ whole genome shotgun (WGS) entry which is preliminary data.</text>
</comment>
<dbReference type="EMBL" id="JACIJE010000001">
    <property type="protein sequence ID" value="MBB5688253.1"/>
    <property type="molecule type" value="Genomic_DNA"/>
</dbReference>
<evidence type="ECO:0000313" key="7">
    <source>
        <dbReference type="EMBL" id="MBB5688253.1"/>
    </source>
</evidence>
<dbReference type="InterPro" id="IPR002123">
    <property type="entry name" value="Plipid/glycerol_acylTrfase"/>
</dbReference>
<feature type="domain" description="Phospholipid/glycerol acyltransferase" evidence="6">
    <location>
        <begin position="71"/>
        <end position="185"/>
    </location>
</feature>
<evidence type="ECO:0000256" key="1">
    <source>
        <dbReference type="ARBA" id="ARBA00005189"/>
    </source>
</evidence>
<evidence type="ECO:0000256" key="5">
    <source>
        <dbReference type="SAM" id="SignalP"/>
    </source>
</evidence>
<dbReference type="Proteomes" id="UP000562254">
    <property type="component" value="Unassembled WGS sequence"/>
</dbReference>
<feature type="chain" id="PRO_5032991665" evidence="5">
    <location>
        <begin position="21"/>
        <end position="261"/>
    </location>
</feature>
<dbReference type="GO" id="GO:0003841">
    <property type="term" value="F:1-acylglycerol-3-phosphate O-acyltransferase activity"/>
    <property type="evidence" value="ECO:0007669"/>
    <property type="project" value="UniProtKB-EC"/>
</dbReference>
<dbReference type="AlphaFoldDB" id="A0A840Y1X8"/>
<dbReference type="Pfam" id="PF01553">
    <property type="entry name" value="Acyltransferase"/>
    <property type="match status" value="1"/>
</dbReference>
<evidence type="ECO:0000259" key="6">
    <source>
        <dbReference type="SMART" id="SM00563"/>
    </source>
</evidence>
<evidence type="ECO:0000256" key="2">
    <source>
        <dbReference type="ARBA" id="ARBA00022679"/>
    </source>
</evidence>
<organism evidence="7 8">
    <name type="scientific">Neoroseomonas alkaliterrae</name>
    <dbReference type="NCBI Taxonomy" id="1452450"/>
    <lineage>
        <taxon>Bacteria</taxon>
        <taxon>Pseudomonadati</taxon>
        <taxon>Pseudomonadota</taxon>
        <taxon>Alphaproteobacteria</taxon>
        <taxon>Acetobacterales</taxon>
        <taxon>Acetobacteraceae</taxon>
        <taxon>Neoroseomonas</taxon>
    </lineage>
</organism>
<accession>A0A840Y1X8</accession>
<keyword evidence="8" id="KW-1185">Reference proteome</keyword>
<proteinExistence type="predicted"/>
<feature type="compositionally biased region" description="Basic and acidic residues" evidence="4">
    <location>
        <begin position="251"/>
        <end position="261"/>
    </location>
</feature>
<feature type="signal peptide" evidence="5">
    <location>
        <begin position="1"/>
        <end position="20"/>
    </location>
</feature>
<feature type="region of interest" description="Disordered" evidence="4">
    <location>
        <begin position="234"/>
        <end position="261"/>
    </location>
</feature>
<name>A0A840Y1X8_9PROT</name>